<protein>
    <submittedName>
        <fullName evidence="1">DUF2877 domain-containing protein</fullName>
    </submittedName>
</protein>
<sequence length="274" mass="29672">MSFFSLSAVRGCERVRAIPVSSILTVHSRFERSCNLVSCQGEWLTLLVCDMPLPPAGVVLATRQLPDALQPGSRWRWCGSTLQGGDGEIALTGCRWHSTCLTGERTLGTTLLSALDHFLVQNPPAGGFWAQWHGKDRDYLTASLAMLENGLGGVEDELTPALISLLGYGHGLTPSGDDFLLGVLFALENQAHPRRDELIVVLSSLLGRTTDISAAMLRWGAAGHYGERLLQLAAARGDDIFTAIEQVADYGHSSGHDMLCGVRYALSLARERAR</sequence>
<evidence type="ECO:0000313" key="1">
    <source>
        <dbReference type="EMBL" id="XAG40582.1"/>
    </source>
</evidence>
<proteinExistence type="predicted"/>
<reference evidence="1" key="1">
    <citation type="submission" date="2022-03" db="EMBL/GenBank/DDBJ databases">
        <title>Sea Food Isolates.</title>
        <authorList>
            <person name="Li C."/>
        </authorList>
    </citation>
    <scope>NUCLEOTIDE SEQUENCE</scope>
    <source>
        <strain evidence="1">19NY04SH05-1</strain>
    </source>
</reference>
<dbReference type="RefSeq" id="WP_082791879.1">
    <property type="nucleotide sequence ID" value="NZ_CP095328.1"/>
</dbReference>
<gene>
    <name evidence="1" type="ORF">MRK42_16520</name>
</gene>
<dbReference type="EMBL" id="CP095328">
    <property type="protein sequence ID" value="XAG40582.1"/>
    <property type="molecule type" value="Genomic_DNA"/>
</dbReference>
<organism evidence="1">
    <name type="scientific">Aeromonas sp. 19NY04SH05-1</name>
    <dbReference type="NCBI Taxonomy" id="2920537"/>
    <lineage>
        <taxon>Bacteria</taxon>
        <taxon>Pseudomonadati</taxon>
        <taxon>Pseudomonadota</taxon>
        <taxon>Gammaproteobacteria</taxon>
        <taxon>Aeromonadales</taxon>
        <taxon>Aeromonadaceae</taxon>
        <taxon>Aeromonas</taxon>
    </lineage>
</organism>
<dbReference type="AlphaFoldDB" id="A0AAU6T6D4"/>
<name>A0AAU6T6D4_9GAMM</name>
<dbReference type="InterPro" id="IPR021530">
    <property type="entry name" value="AllH-like"/>
</dbReference>
<dbReference type="Pfam" id="PF11392">
    <property type="entry name" value="AllH"/>
    <property type="match status" value="1"/>
</dbReference>
<accession>A0AAU6T6D4</accession>